<dbReference type="InterPro" id="IPR002477">
    <property type="entry name" value="Peptidoglycan-bd-like"/>
</dbReference>
<feature type="region of interest" description="Disordered" evidence="1">
    <location>
        <begin position="113"/>
        <end position="141"/>
    </location>
</feature>
<evidence type="ECO:0000259" key="3">
    <source>
        <dbReference type="Pfam" id="PF01471"/>
    </source>
</evidence>
<dbReference type="SUPFAM" id="SSF47090">
    <property type="entry name" value="PGBD-like"/>
    <property type="match status" value="1"/>
</dbReference>
<accession>A0A7Z0LN43</accession>
<dbReference type="Gene3D" id="1.10.101.10">
    <property type="entry name" value="PGBD-like superfamily/PGBD"/>
    <property type="match status" value="1"/>
</dbReference>
<dbReference type="InterPro" id="IPR013320">
    <property type="entry name" value="ConA-like_dom_sf"/>
</dbReference>
<sequence length="455" mass="50627">MMIIKGFMILLLLSGPAALASADYAEAMRHYERQEYRQALQAFGAVARSGDADAQYMLGRLHEAGSGTPQDFVLAHQWYNLAAARGNRHAAAARDSLTERMTTRQIAEAQQAARAWKPEEESASQATSRSRPDIATLSDREGVAEIQRELNRLGYDAGPADGLMGSRTRSAIREYQGNRDMARDGNASAELLKRLRQTDQEASESPTIASRRVALQDNFSDGDFRRNPPWTVLSGDFEVDDNGLRSIVATQRSSGRESRRLSAERPEEIGLAMLELIQNQLGNAQRDDTPTNAEPARIFVNAPVDNAFRMELEIASRQRPGSLELGLFQGNRPNGTGYRLVYSAGSRPGLRLVRLTSTSVEEVARHEGRLDLEDGRFHTIAWTRDQNGIMQVHVDDQRLLRVQDSGLRDGFQGFLLINQGGDYTLGRVQLQEQEQLAALPPLFMGAGMHRTRYLF</sequence>
<dbReference type="SUPFAM" id="SSF81901">
    <property type="entry name" value="HCP-like"/>
    <property type="match status" value="1"/>
</dbReference>
<dbReference type="AlphaFoldDB" id="A0A7Z0LN43"/>
<keyword evidence="5" id="KW-1185">Reference proteome</keyword>
<keyword evidence="2" id="KW-0732">Signal</keyword>
<dbReference type="RefSeq" id="WP_179931299.1">
    <property type="nucleotide sequence ID" value="NZ_JACCDF010000014.1"/>
</dbReference>
<gene>
    <name evidence="4" type="ORF">HZS81_14875</name>
</gene>
<protein>
    <submittedName>
        <fullName evidence="4">Peptidoglycan-binding protein</fullName>
    </submittedName>
</protein>
<organism evidence="4 5">
    <name type="scientific">Vreelandella salicampi</name>
    <dbReference type="NCBI Taxonomy" id="1449798"/>
    <lineage>
        <taxon>Bacteria</taxon>
        <taxon>Pseudomonadati</taxon>
        <taxon>Pseudomonadota</taxon>
        <taxon>Gammaproteobacteria</taxon>
        <taxon>Oceanospirillales</taxon>
        <taxon>Halomonadaceae</taxon>
        <taxon>Vreelandella</taxon>
    </lineage>
</organism>
<dbReference type="InterPro" id="IPR011990">
    <property type="entry name" value="TPR-like_helical_dom_sf"/>
</dbReference>
<feature type="domain" description="Peptidoglycan binding-like" evidence="3">
    <location>
        <begin position="140"/>
        <end position="195"/>
    </location>
</feature>
<proteinExistence type="predicted"/>
<evidence type="ECO:0000313" key="5">
    <source>
        <dbReference type="Proteomes" id="UP000586119"/>
    </source>
</evidence>
<dbReference type="InterPro" id="IPR006597">
    <property type="entry name" value="Sel1-like"/>
</dbReference>
<name>A0A7Z0LN43_9GAMM</name>
<evidence type="ECO:0000256" key="1">
    <source>
        <dbReference type="SAM" id="MobiDB-lite"/>
    </source>
</evidence>
<dbReference type="InterPro" id="IPR036366">
    <property type="entry name" value="PGBDSf"/>
</dbReference>
<comment type="caution">
    <text evidence="4">The sequence shown here is derived from an EMBL/GenBank/DDBJ whole genome shotgun (WGS) entry which is preliminary data.</text>
</comment>
<dbReference type="Gene3D" id="1.25.40.10">
    <property type="entry name" value="Tetratricopeptide repeat domain"/>
    <property type="match status" value="1"/>
</dbReference>
<feature type="signal peptide" evidence="2">
    <location>
        <begin position="1"/>
        <end position="20"/>
    </location>
</feature>
<dbReference type="InterPro" id="IPR036365">
    <property type="entry name" value="PGBD-like_sf"/>
</dbReference>
<dbReference type="Proteomes" id="UP000586119">
    <property type="component" value="Unassembled WGS sequence"/>
</dbReference>
<dbReference type="Pfam" id="PF08238">
    <property type="entry name" value="Sel1"/>
    <property type="match status" value="1"/>
</dbReference>
<dbReference type="SUPFAM" id="SSF49899">
    <property type="entry name" value="Concanavalin A-like lectins/glucanases"/>
    <property type="match status" value="1"/>
</dbReference>
<dbReference type="Pfam" id="PF01471">
    <property type="entry name" value="PG_binding_1"/>
    <property type="match status" value="1"/>
</dbReference>
<dbReference type="SMART" id="SM00671">
    <property type="entry name" value="SEL1"/>
    <property type="match status" value="2"/>
</dbReference>
<dbReference type="EMBL" id="JACCDF010000014">
    <property type="protein sequence ID" value="NYS62039.1"/>
    <property type="molecule type" value="Genomic_DNA"/>
</dbReference>
<feature type="chain" id="PRO_5031066513" evidence="2">
    <location>
        <begin position="21"/>
        <end position="455"/>
    </location>
</feature>
<evidence type="ECO:0000256" key="2">
    <source>
        <dbReference type="SAM" id="SignalP"/>
    </source>
</evidence>
<reference evidence="4 5" key="1">
    <citation type="journal article" date="2015" name="Int. J. Syst. Evol. Microbiol.">
        <title>Halomonas salicampi sp. nov., a halotolerant and alkalitolerant bacterium isolated from a saltern soil.</title>
        <authorList>
            <person name="Lee J.C."/>
            <person name="Kim Y.S."/>
            <person name="Yun B.S."/>
            <person name="Whang K.S."/>
        </authorList>
    </citation>
    <scope>NUCLEOTIDE SEQUENCE [LARGE SCALE GENOMIC DNA]</scope>
    <source>
        <strain evidence="4 5">BH103</strain>
    </source>
</reference>
<evidence type="ECO:0000313" key="4">
    <source>
        <dbReference type="EMBL" id="NYS62039.1"/>
    </source>
</evidence>